<dbReference type="STRING" id="9009.A0A226N949"/>
<dbReference type="SUPFAM" id="SSF117281">
    <property type="entry name" value="Kelch motif"/>
    <property type="match status" value="1"/>
</dbReference>
<dbReference type="InterPro" id="IPR015915">
    <property type="entry name" value="Kelch-typ_b-propeller"/>
</dbReference>
<sequence length="101" mass="11462">MAQGVCPVGRSWHSLTPISSDHLFLFGGFTTDKQPLSDAWIYCISKNEWVQFEHNYSEKPRLCLEAVICFKEMLASSWNCLPKHLLHSVNQRFGSNNTSGS</sequence>
<evidence type="ECO:0000313" key="3">
    <source>
        <dbReference type="EMBL" id="OXB64051.1"/>
    </source>
</evidence>
<gene>
    <name evidence="3" type="ORF">ASZ78_001671</name>
</gene>
<dbReference type="OrthoDB" id="10251809at2759"/>
<name>A0A226N949_CALSU</name>
<dbReference type="PANTHER" id="PTHR46228:SF3">
    <property type="entry name" value="KELCH DOMAIN-CONTAINING PROTEIN 2"/>
    <property type="match status" value="1"/>
</dbReference>
<dbReference type="Gene3D" id="2.120.10.80">
    <property type="entry name" value="Kelch-type beta propeller"/>
    <property type="match status" value="1"/>
</dbReference>
<organism evidence="3 4">
    <name type="scientific">Callipepla squamata</name>
    <name type="common">Scaled quail</name>
    <dbReference type="NCBI Taxonomy" id="9009"/>
    <lineage>
        <taxon>Eukaryota</taxon>
        <taxon>Metazoa</taxon>
        <taxon>Chordata</taxon>
        <taxon>Craniata</taxon>
        <taxon>Vertebrata</taxon>
        <taxon>Euteleostomi</taxon>
        <taxon>Archelosauria</taxon>
        <taxon>Archosauria</taxon>
        <taxon>Dinosauria</taxon>
        <taxon>Saurischia</taxon>
        <taxon>Theropoda</taxon>
        <taxon>Coelurosauria</taxon>
        <taxon>Aves</taxon>
        <taxon>Neognathae</taxon>
        <taxon>Galloanserae</taxon>
        <taxon>Galliformes</taxon>
        <taxon>Odontophoridae</taxon>
        <taxon>Callipepla</taxon>
    </lineage>
</organism>
<keyword evidence="4" id="KW-1185">Reference proteome</keyword>
<dbReference type="Proteomes" id="UP000198323">
    <property type="component" value="Unassembled WGS sequence"/>
</dbReference>
<accession>A0A226N949</accession>
<comment type="caution">
    <text evidence="3">The sequence shown here is derived from an EMBL/GenBank/DDBJ whole genome shotgun (WGS) entry which is preliminary data.</text>
</comment>
<keyword evidence="1" id="KW-0880">Kelch repeat</keyword>
<keyword evidence="2" id="KW-0677">Repeat</keyword>
<dbReference type="InterPro" id="IPR006652">
    <property type="entry name" value="Kelch_1"/>
</dbReference>
<evidence type="ECO:0000256" key="1">
    <source>
        <dbReference type="ARBA" id="ARBA00022441"/>
    </source>
</evidence>
<dbReference type="AlphaFoldDB" id="A0A226N949"/>
<dbReference type="Pfam" id="PF01344">
    <property type="entry name" value="Kelch_1"/>
    <property type="match status" value="1"/>
</dbReference>
<dbReference type="PANTHER" id="PTHR46228">
    <property type="entry name" value="KELCH DOMAIN-CONTAINING PROTEIN"/>
    <property type="match status" value="1"/>
</dbReference>
<protein>
    <submittedName>
        <fullName evidence="3">Uncharacterized protein</fullName>
    </submittedName>
</protein>
<evidence type="ECO:0000256" key="2">
    <source>
        <dbReference type="ARBA" id="ARBA00022737"/>
    </source>
</evidence>
<dbReference type="EMBL" id="MCFN01000133">
    <property type="protein sequence ID" value="OXB64051.1"/>
    <property type="molecule type" value="Genomic_DNA"/>
</dbReference>
<reference evidence="3 4" key="1">
    <citation type="submission" date="2016-07" db="EMBL/GenBank/DDBJ databases">
        <title>Disparate Historic Effective Population Sizes Predicted by Modern Levels of Genome Diversity for the Scaled Quail (Callipepla squamata) and the Northern Bobwhite (Colinus virginianus): Inferences from First and Second Generation Draft Genome Assemblies for Sympatric New World Quail.</title>
        <authorList>
            <person name="Oldeschulte D.L."/>
            <person name="Halley Y.A."/>
            <person name="Bhattarai E.K."/>
            <person name="Brashear W.A."/>
            <person name="Hill J."/>
            <person name="Metz R.P."/>
            <person name="Johnson C.D."/>
            <person name="Rollins D."/>
            <person name="Peterson M.J."/>
            <person name="Bickhart D.M."/>
            <person name="Decker J.E."/>
            <person name="Seabury C.M."/>
        </authorList>
    </citation>
    <scope>NUCLEOTIDE SEQUENCE [LARGE SCALE GENOMIC DNA]</scope>
    <source>
        <strain evidence="3 4">Texas</strain>
        <tissue evidence="3">Leg muscle</tissue>
    </source>
</reference>
<evidence type="ECO:0000313" key="4">
    <source>
        <dbReference type="Proteomes" id="UP000198323"/>
    </source>
</evidence>
<proteinExistence type="predicted"/>